<accession>A0A643F5J1</accession>
<proteinExistence type="predicted"/>
<dbReference type="InterPro" id="IPR036619">
    <property type="entry name" value="NinB_sf"/>
</dbReference>
<dbReference type="RefSeq" id="WP_128093091.1">
    <property type="nucleotide sequence ID" value="NZ_JBHEEN010000001.1"/>
</dbReference>
<evidence type="ECO:0000313" key="1">
    <source>
        <dbReference type="EMBL" id="KAB0573413.1"/>
    </source>
</evidence>
<dbReference type="Pfam" id="PF05772">
    <property type="entry name" value="NinB"/>
    <property type="match status" value="1"/>
</dbReference>
<protein>
    <submittedName>
        <fullName evidence="1">NinB family protein</fullName>
    </submittedName>
</protein>
<dbReference type="SUPFAM" id="SSF103370">
    <property type="entry name" value="NinB"/>
    <property type="match status" value="1"/>
</dbReference>
<dbReference type="AlphaFoldDB" id="A0A643F5J1"/>
<reference evidence="1" key="1">
    <citation type="submission" date="2019-09" db="EMBL/GenBank/DDBJ databases">
        <title>Draft genome sequences of 48 bacterial type strains from the CCUG.</title>
        <authorList>
            <person name="Tunovic T."/>
            <person name="Pineiro-Iglesias B."/>
            <person name="Unosson C."/>
            <person name="Inganas E."/>
            <person name="Ohlen M."/>
            <person name="Cardew S."/>
            <person name="Jensie-Markopoulos S."/>
            <person name="Salva-Serra F."/>
            <person name="Jaen-Luchoro D."/>
            <person name="Karlsson R."/>
            <person name="Svensson-Stadler L."/>
            <person name="Chun J."/>
            <person name="Moore E."/>
        </authorList>
    </citation>
    <scope>NUCLEOTIDE SEQUENCE</scope>
    <source>
        <strain evidence="1">CCUG 50899</strain>
    </source>
</reference>
<dbReference type="InterPro" id="IPR008711">
    <property type="entry name" value="Recombinase_NinB"/>
</dbReference>
<dbReference type="Gene3D" id="1.10.3790.10">
    <property type="entry name" value="NinB"/>
    <property type="match status" value="1"/>
</dbReference>
<dbReference type="EMBL" id="VZPE01000001">
    <property type="protein sequence ID" value="KAB0573413.1"/>
    <property type="molecule type" value="Genomic_DNA"/>
</dbReference>
<comment type="caution">
    <text evidence="1">The sequence shown here is derived from an EMBL/GenBank/DDBJ whole genome shotgun (WGS) entry which is preliminary data.</text>
</comment>
<organism evidence="1">
    <name type="scientific">Brucella pituitosa</name>
    <dbReference type="NCBI Taxonomy" id="571256"/>
    <lineage>
        <taxon>Bacteria</taxon>
        <taxon>Pseudomonadati</taxon>
        <taxon>Pseudomonadota</taxon>
        <taxon>Alphaproteobacteria</taxon>
        <taxon>Hyphomicrobiales</taxon>
        <taxon>Brucellaceae</taxon>
        <taxon>Brucella/Ochrobactrum group</taxon>
        <taxon>Brucella</taxon>
    </lineage>
</organism>
<gene>
    <name evidence="1" type="ORF">F7Q93_02665</name>
</gene>
<name>A0A643F5J1_9HYPH</name>
<sequence length="138" mass="15846">MSRATLVISNDLVRQKAINWLRSKHLRWGTRVEFKAPKRSLPQNDKMWAMLTEVADQARYHGVKLACDDWKLIFLDGLKRAKQQELRFVPNLDGTGFVNLSTSSSDLSKDEMGELIELIHAWGAQNDVIFADDERKFG</sequence>